<reference evidence="6 7" key="1">
    <citation type="journal article" date="2013" name="Curr. Biol.">
        <title>The Genome of the Foraminiferan Reticulomyxa filosa.</title>
        <authorList>
            <person name="Glockner G."/>
            <person name="Hulsmann N."/>
            <person name="Schleicher M."/>
            <person name="Noegel A.A."/>
            <person name="Eichinger L."/>
            <person name="Gallinger C."/>
            <person name="Pawlowski J."/>
            <person name="Sierra R."/>
            <person name="Euteneuer U."/>
            <person name="Pillet L."/>
            <person name="Moustafa A."/>
            <person name="Platzer M."/>
            <person name="Groth M."/>
            <person name="Szafranski K."/>
            <person name="Schliwa M."/>
        </authorList>
    </citation>
    <scope>NUCLEOTIDE SEQUENCE [LARGE SCALE GENOMIC DNA]</scope>
</reference>
<evidence type="ECO:0000256" key="3">
    <source>
        <dbReference type="SAM" id="Phobius"/>
    </source>
</evidence>
<sequence>MRARTTIPLLCVFALNQFCQPEGAEILIDNCPLPTFLSFLFVLSFDNNATFAESKGGMCCLTGEKMFAVTVTFYEEMEEAMVEMAKKSVNNMFSGSWKPSWPDKAKKFYYSKSVCILSYYPFFRRFRECLKEIYRVACSPGNTPIERFIVHLCKEIPLPLPAIRAVVAQYAHTPIVFKRPGPTEFPLLDVDLERIFGCLSLDNVILVFRALLTQAYKIVLTSNYVSVITEISEGLISFLVLSFFFFFTIPPKVIPFFFFFVYIFLANPKKKKNSTQRETIIVDLDNNKIHIPDSIYLIELPNILEKQLKTQLIQEAHVNVVERYTSLTLQTLDAAFVAQDTLVNNIWEKKTDNQMEKAVRFDAFACRVAFWNFFVTAMGSDYLKHLIYPDDSSPIHEITDMIRLDDFLKYRPKPFRSFWEAFSKTQAFERFVENLTFGSSSPDSRKYQLQWFYQFRSFQFIYHHHILALYAQLADTYTPLWCVFPLFLFFIFKEKTLLLCDVPPCVKCRCCAHISSDVQDSLNSTKKKRSHLNNGFQDWCWKQQITKLPKYIVPAVNTADIPDDYSFEPSGVFPMFVPSLFSEPRHDEENEKEDQKQMKAAEIADERKGKKKKIKELKCKTPSSSNNNPYGGRGLVSNAKSKSIDEKTKYDLLQIYGCWFATRVASLDYASDIELTSKAAEKTARAILDVLYRMSDSKISHDVPLKPDELIYKSGLILCGKLKRPNEAKKIFKELKKQGIQPSQSTYGAYTNAMASSGTSSMLQSGLSSGSGRGSLEAHTGRNSLDLHPATVADISAKHQKQSSRSRSAIVAKTIKHQETSPKLFNTINESQEIDPSKRMTTVDICLSFFLCVRFIPELSTKLNTSSIASHDEDGTEVKMIESGNDYVSKATERLNRASSKEHQALEEKEEEKVQSTSSMKKQTRSAENGSRDETKNISEPKKEQTQQTAILIDYSTIQMDTRQQCKCGYMLSDAEVLANWPEEFLSMTINCSACNLNSFVPKIRVRCIATEMSLQKQIYQQITLDFKVTYLSPSYLRRSMETIVSKNRQRLEDGENLRKHHPDQYWNLLWYFFQRKLDLNWLLEDLDSKNLQIVPIIDTDSTKFPTDNEVCFAVLSQNNQMLCTFSMNVCVFSMAVGKKRISISKCRSSSDISKQKFKIGNDAVAKE</sequence>
<feature type="region of interest" description="Disordered" evidence="2">
    <location>
        <begin position="895"/>
        <end position="945"/>
    </location>
</feature>
<keyword evidence="3" id="KW-1133">Transmembrane helix</keyword>
<feature type="region of interest" description="Disordered" evidence="2">
    <location>
        <begin position="585"/>
        <end position="634"/>
    </location>
</feature>
<evidence type="ECO:0000313" key="7">
    <source>
        <dbReference type="Proteomes" id="UP000023152"/>
    </source>
</evidence>
<feature type="compositionally biased region" description="Polar residues" evidence="2">
    <location>
        <begin position="915"/>
        <end position="929"/>
    </location>
</feature>
<dbReference type="InterPro" id="IPR037516">
    <property type="entry name" value="Tripartite_DENN"/>
</dbReference>
<feature type="compositionally biased region" description="Basic and acidic residues" evidence="2">
    <location>
        <begin position="930"/>
        <end position="945"/>
    </location>
</feature>
<organism evidence="6 7">
    <name type="scientific">Reticulomyxa filosa</name>
    <dbReference type="NCBI Taxonomy" id="46433"/>
    <lineage>
        <taxon>Eukaryota</taxon>
        <taxon>Sar</taxon>
        <taxon>Rhizaria</taxon>
        <taxon>Retaria</taxon>
        <taxon>Foraminifera</taxon>
        <taxon>Monothalamids</taxon>
        <taxon>Reticulomyxidae</taxon>
        <taxon>Reticulomyxa</taxon>
    </lineage>
</organism>
<dbReference type="NCBIfam" id="TIGR00756">
    <property type="entry name" value="PPR"/>
    <property type="match status" value="1"/>
</dbReference>
<accession>X6NC99</accession>
<feature type="signal peptide" evidence="4">
    <location>
        <begin position="1"/>
        <end position="24"/>
    </location>
</feature>
<dbReference type="Gene3D" id="1.25.40.10">
    <property type="entry name" value="Tetratricopeptide repeat domain"/>
    <property type="match status" value="1"/>
</dbReference>
<dbReference type="AlphaFoldDB" id="X6NC99"/>
<feature type="transmembrane region" description="Helical" evidence="3">
    <location>
        <begin position="466"/>
        <end position="492"/>
    </location>
</feature>
<feature type="region of interest" description="Disordered" evidence="2">
    <location>
        <begin position="761"/>
        <end position="783"/>
    </location>
</feature>
<keyword evidence="7" id="KW-1185">Reference proteome</keyword>
<feature type="transmembrane region" description="Helical" evidence="3">
    <location>
        <begin position="235"/>
        <end position="265"/>
    </location>
</feature>
<dbReference type="Gene3D" id="3.40.50.11500">
    <property type="match status" value="1"/>
</dbReference>
<dbReference type="InterPro" id="IPR043153">
    <property type="entry name" value="DENN_C"/>
</dbReference>
<keyword evidence="4" id="KW-0732">Signal</keyword>
<dbReference type="PANTHER" id="PTHR12296:SF21">
    <property type="entry name" value="DENN DOMAIN-CONTAINING PROTEIN 3"/>
    <property type="match status" value="1"/>
</dbReference>
<comment type="caution">
    <text evidence="6">The sequence shown here is derived from an EMBL/GenBank/DDBJ whole genome shotgun (WGS) entry which is preliminary data.</text>
</comment>
<dbReference type="InterPro" id="IPR051696">
    <property type="entry name" value="DENN_Domain_GEFs"/>
</dbReference>
<evidence type="ECO:0000256" key="4">
    <source>
        <dbReference type="SAM" id="SignalP"/>
    </source>
</evidence>
<dbReference type="EMBL" id="ASPP01009874">
    <property type="protein sequence ID" value="ETO23528.1"/>
    <property type="molecule type" value="Genomic_DNA"/>
</dbReference>
<feature type="compositionally biased region" description="Basic and acidic residues" evidence="2">
    <location>
        <begin position="585"/>
        <end position="608"/>
    </location>
</feature>
<dbReference type="PROSITE" id="PS50211">
    <property type="entry name" value="DENN"/>
    <property type="match status" value="1"/>
</dbReference>
<dbReference type="SMART" id="SM00799">
    <property type="entry name" value="DENN"/>
    <property type="match status" value="1"/>
</dbReference>
<dbReference type="Proteomes" id="UP000023152">
    <property type="component" value="Unassembled WGS sequence"/>
</dbReference>
<evidence type="ECO:0000256" key="2">
    <source>
        <dbReference type="SAM" id="MobiDB-lite"/>
    </source>
</evidence>
<dbReference type="OrthoDB" id="6019893at2759"/>
<dbReference type="InterPro" id="IPR002885">
    <property type="entry name" value="PPR_rpt"/>
</dbReference>
<name>X6NC99_RETFI</name>
<feature type="compositionally biased region" description="Basic and acidic residues" evidence="2">
    <location>
        <begin position="895"/>
        <end position="914"/>
    </location>
</feature>
<dbReference type="InterPro" id="IPR001194">
    <property type="entry name" value="cDENN_dom"/>
</dbReference>
<feature type="compositionally biased region" description="Low complexity" evidence="2">
    <location>
        <begin position="761"/>
        <end position="770"/>
    </location>
</feature>
<dbReference type="Pfam" id="PF02141">
    <property type="entry name" value="DENN"/>
    <property type="match status" value="1"/>
</dbReference>
<evidence type="ECO:0000313" key="6">
    <source>
        <dbReference type="EMBL" id="ETO23528.1"/>
    </source>
</evidence>
<proteinExistence type="predicted"/>
<dbReference type="InterPro" id="IPR011990">
    <property type="entry name" value="TPR-like_helical_dom_sf"/>
</dbReference>
<evidence type="ECO:0000256" key="1">
    <source>
        <dbReference type="PROSITE-ProRule" id="PRU00708"/>
    </source>
</evidence>
<dbReference type="PROSITE" id="PS51375">
    <property type="entry name" value="PPR"/>
    <property type="match status" value="1"/>
</dbReference>
<keyword evidence="3" id="KW-0812">Transmembrane</keyword>
<dbReference type="GO" id="GO:0031410">
    <property type="term" value="C:cytoplasmic vesicle"/>
    <property type="evidence" value="ECO:0007669"/>
    <property type="project" value="TreeGrafter"/>
</dbReference>
<dbReference type="OMA" id="NLLWYFF"/>
<evidence type="ECO:0000259" key="5">
    <source>
        <dbReference type="PROSITE" id="PS50211"/>
    </source>
</evidence>
<dbReference type="PANTHER" id="PTHR12296">
    <property type="entry name" value="DENN DOMAIN-CONTAINING PROTEIN 4"/>
    <property type="match status" value="1"/>
</dbReference>
<feature type="domain" description="UDENN" evidence="5">
    <location>
        <begin position="1"/>
        <end position="443"/>
    </location>
</feature>
<feature type="chain" id="PRO_5004975424" description="UDENN domain-containing protein" evidence="4">
    <location>
        <begin position="25"/>
        <end position="1168"/>
    </location>
</feature>
<gene>
    <name evidence="6" type="ORF">RFI_13653</name>
</gene>
<dbReference type="GO" id="GO:0032483">
    <property type="term" value="P:regulation of Rab protein signal transduction"/>
    <property type="evidence" value="ECO:0007669"/>
    <property type="project" value="TreeGrafter"/>
</dbReference>
<protein>
    <recommendedName>
        <fullName evidence="5">UDENN domain-containing protein</fullName>
    </recommendedName>
</protein>
<keyword evidence="3" id="KW-0472">Membrane</keyword>
<feature type="repeat" description="PPR" evidence="1">
    <location>
        <begin position="708"/>
        <end position="742"/>
    </location>
</feature>